<dbReference type="AlphaFoldDB" id="A0A6B8KEW1"/>
<dbReference type="EMBL" id="CP046052">
    <property type="protein sequence ID" value="QGM46159.1"/>
    <property type="molecule type" value="Genomic_DNA"/>
</dbReference>
<reference evidence="2 3" key="1">
    <citation type="submission" date="2019-11" db="EMBL/GenBank/DDBJ databases">
        <title>The genome sequence of Methylocystis heyeri.</title>
        <authorList>
            <person name="Oshkin I.Y."/>
            <person name="Miroshnikov K."/>
            <person name="Dedysh S.N."/>
        </authorList>
    </citation>
    <scope>NUCLEOTIDE SEQUENCE [LARGE SCALE GENOMIC DNA]</scope>
    <source>
        <strain evidence="2 3">H2</strain>
    </source>
</reference>
<proteinExistence type="predicted"/>
<protein>
    <submittedName>
        <fullName evidence="2">Uncharacterized protein</fullName>
    </submittedName>
</protein>
<keyword evidence="3" id="KW-1185">Reference proteome</keyword>
<organism evidence="2 3">
    <name type="scientific">Methylocystis heyeri</name>
    <dbReference type="NCBI Taxonomy" id="391905"/>
    <lineage>
        <taxon>Bacteria</taxon>
        <taxon>Pseudomonadati</taxon>
        <taxon>Pseudomonadota</taxon>
        <taxon>Alphaproteobacteria</taxon>
        <taxon>Hyphomicrobiales</taxon>
        <taxon>Methylocystaceae</taxon>
        <taxon>Methylocystis</taxon>
    </lineage>
</organism>
<feature type="region of interest" description="Disordered" evidence="1">
    <location>
        <begin position="183"/>
        <end position="203"/>
    </location>
</feature>
<dbReference type="KEGG" id="mhey:H2LOC_010875"/>
<dbReference type="Proteomes" id="UP000309061">
    <property type="component" value="Chromosome"/>
</dbReference>
<evidence type="ECO:0000313" key="2">
    <source>
        <dbReference type="EMBL" id="QGM46159.1"/>
    </source>
</evidence>
<feature type="compositionally biased region" description="Basic and acidic residues" evidence="1">
    <location>
        <begin position="185"/>
        <end position="203"/>
    </location>
</feature>
<gene>
    <name evidence="2" type="ORF">H2LOC_010875</name>
</gene>
<name>A0A6B8KEW1_9HYPH</name>
<accession>A0A6B8KEW1</accession>
<feature type="region of interest" description="Disordered" evidence="1">
    <location>
        <begin position="282"/>
        <end position="303"/>
    </location>
</feature>
<sequence length="392" mass="43594">MANIECNLRTAEIPSAPGIYRITHTTGLVYFAETNNLNAEFLRCRNRSYGAGSPVLYKPELPNDGWRFEVMRVLQPGEDRELLSQAMEKAYPIYQSALGPKLINVGPRNLTQYDTPYVPRKNQQTMLTYDGVPISYGEAAAIMGLSLGYLTSRVSALRNDKLWSEAKIELCALLEHIPSASLPGEKSKNQRLKEERESREQKEAELKFAAKQDSGAYGRSRVTYEGKSVSVHVAAEMLRVSKASVYLCIRELRSSGKVENIDVSELAREIKSARPASAIDRIYSGKPLPDEPPPRATPSHGAIGQKLTYDTLPPITFKGHPLTLARVCWMTGLQAASVRRAIEKRLEAGKLKEGKALTVQELVEDVRYCHTAHVIEKKFADFDPTQDQGVAS</sequence>
<evidence type="ECO:0000256" key="1">
    <source>
        <dbReference type="SAM" id="MobiDB-lite"/>
    </source>
</evidence>
<dbReference type="RefSeq" id="WP_136496414.1">
    <property type="nucleotide sequence ID" value="NZ_CP046052.1"/>
</dbReference>
<evidence type="ECO:0000313" key="3">
    <source>
        <dbReference type="Proteomes" id="UP000309061"/>
    </source>
</evidence>